<protein>
    <submittedName>
        <fullName evidence="1 2">Uncharacterized protein</fullName>
    </submittedName>
</protein>
<dbReference type="InParanoid" id="A0A2K2DHG0"/>
<reference evidence="2" key="3">
    <citation type="submission" date="2018-08" db="UniProtKB">
        <authorList>
            <consortium name="EnsemblPlants"/>
        </authorList>
    </citation>
    <scope>IDENTIFICATION</scope>
    <source>
        <strain evidence="2">cv. Bd21</strain>
    </source>
</reference>
<evidence type="ECO:0000313" key="1">
    <source>
        <dbReference type="EMBL" id="PNT73725.1"/>
    </source>
</evidence>
<organism evidence="1">
    <name type="scientific">Brachypodium distachyon</name>
    <name type="common">Purple false brome</name>
    <name type="synonym">Trachynia distachya</name>
    <dbReference type="NCBI Taxonomy" id="15368"/>
    <lineage>
        <taxon>Eukaryota</taxon>
        <taxon>Viridiplantae</taxon>
        <taxon>Streptophyta</taxon>
        <taxon>Embryophyta</taxon>
        <taxon>Tracheophyta</taxon>
        <taxon>Spermatophyta</taxon>
        <taxon>Magnoliopsida</taxon>
        <taxon>Liliopsida</taxon>
        <taxon>Poales</taxon>
        <taxon>Poaceae</taxon>
        <taxon>BOP clade</taxon>
        <taxon>Pooideae</taxon>
        <taxon>Stipodae</taxon>
        <taxon>Brachypodieae</taxon>
        <taxon>Brachypodium</taxon>
    </lineage>
</organism>
<name>A0A2K2DHG0_BRADI</name>
<proteinExistence type="predicted"/>
<accession>A0A2K2DHG0</accession>
<dbReference type="EnsemblPlants" id="PNT73725">
    <property type="protein sequence ID" value="PNT73725"/>
    <property type="gene ID" value="BRADI_1g00455v3"/>
</dbReference>
<gene>
    <name evidence="1" type="ORF">BRADI_1g00455v3</name>
</gene>
<dbReference type="Proteomes" id="UP000008810">
    <property type="component" value="Chromosome 1"/>
</dbReference>
<sequence length="92" mass="10369">MRLQSIQTQKACCQRKTQGFAVLLFSTSKSDAKIRAKHLKVATFNMRWRLAVDVTIVDHVVQIHSILKLTSLGCESCFGPFLNEMTELLSCP</sequence>
<evidence type="ECO:0000313" key="3">
    <source>
        <dbReference type="Proteomes" id="UP000008810"/>
    </source>
</evidence>
<dbReference type="Gramene" id="PNT73725">
    <property type="protein sequence ID" value="PNT73725"/>
    <property type="gene ID" value="BRADI_1g00455v3"/>
</dbReference>
<reference evidence="1 2" key="1">
    <citation type="journal article" date="2010" name="Nature">
        <title>Genome sequencing and analysis of the model grass Brachypodium distachyon.</title>
        <authorList>
            <consortium name="International Brachypodium Initiative"/>
        </authorList>
    </citation>
    <scope>NUCLEOTIDE SEQUENCE [LARGE SCALE GENOMIC DNA]</scope>
    <source>
        <strain evidence="1 2">Bd21</strain>
    </source>
</reference>
<dbReference type="EMBL" id="CM000880">
    <property type="protein sequence ID" value="PNT73725.1"/>
    <property type="molecule type" value="Genomic_DNA"/>
</dbReference>
<reference evidence="1" key="2">
    <citation type="submission" date="2017-06" db="EMBL/GenBank/DDBJ databases">
        <title>WGS assembly of Brachypodium distachyon.</title>
        <authorList>
            <consortium name="The International Brachypodium Initiative"/>
            <person name="Lucas S."/>
            <person name="Harmon-Smith M."/>
            <person name="Lail K."/>
            <person name="Tice H."/>
            <person name="Grimwood J."/>
            <person name="Bruce D."/>
            <person name="Barry K."/>
            <person name="Shu S."/>
            <person name="Lindquist E."/>
            <person name="Wang M."/>
            <person name="Pitluck S."/>
            <person name="Vogel J.P."/>
            <person name="Garvin D.F."/>
            <person name="Mockler T.C."/>
            <person name="Schmutz J."/>
            <person name="Rokhsar D."/>
            <person name="Bevan M.W."/>
        </authorList>
    </citation>
    <scope>NUCLEOTIDE SEQUENCE</scope>
    <source>
        <strain evidence="1">Bd21</strain>
    </source>
</reference>
<evidence type="ECO:0000313" key="2">
    <source>
        <dbReference type="EnsemblPlants" id="PNT73725"/>
    </source>
</evidence>
<keyword evidence="3" id="KW-1185">Reference proteome</keyword>
<dbReference type="AlphaFoldDB" id="A0A2K2DHG0"/>